<organism evidence="2 3">
    <name type="scientific">Flavobacterium procerum</name>
    <dbReference type="NCBI Taxonomy" id="1455569"/>
    <lineage>
        <taxon>Bacteria</taxon>
        <taxon>Pseudomonadati</taxon>
        <taxon>Bacteroidota</taxon>
        <taxon>Flavobacteriia</taxon>
        <taxon>Flavobacteriales</taxon>
        <taxon>Flavobacteriaceae</taxon>
        <taxon>Flavobacterium</taxon>
    </lineage>
</organism>
<dbReference type="RefSeq" id="WP_379682276.1">
    <property type="nucleotide sequence ID" value="NZ_JBHLYW010000009.1"/>
</dbReference>
<feature type="chain" id="PRO_5046672778" evidence="1">
    <location>
        <begin position="29"/>
        <end position="278"/>
    </location>
</feature>
<evidence type="ECO:0000313" key="2">
    <source>
        <dbReference type="EMBL" id="MFC0078233.1"/>
    </source>
</evidence>
<keyword evidence="3" id="KW-1185">Reference proteome</keyword>
<protein>
    <submittedName>
        <fullName evidence="2">HmuY family protein</fullName>
    </submittedName>
</protein>
<accession>A0ABV6BS02</accession>
<name>A0ABV6BS02_9FLAO</name>
<comment type="caution">
    <text evidence="2">The sequence shown here is derived from an EMBL/GenBank/DDBJ whole genome shotgun (WGS) entry which is preliminary data.</text>
</comment>
<keyword evidence="1" id="KW-0732">Signal</keyword>
<evidence type="ECO:0000256" key="1">
    <source>
        <dbReference type="SAM" id="SignalP"/>
    </source>
</evidence>
<reference evidence="2 3" key="1">
    <citation type="submission" date="2024-09" db="EMBL/GenBank/DDBJ databases">
        <authorList>
            <person name="Sun Q."/>
            <person name="Mori K."/>
        </authorList>
    </citation>
    <scope>NUCLEOTIDE SEQUENCE [LARGE SCALE GENOMIC DNA]</scope>
    <source>
        <strain evidence="2 3">CGMCC 1.12926</strain>
    </source>
</reference>
<gene>
    <name evidence="2" type="ORF">ACFFLS_14375</name>
</gene>
<dbReference type="PROSITE" id="PS51257">
    <property type="entry name" value="PROKAR_LIPOPROTEIN"/>
    <property type="match status" value="1"/>
</dbReference>
<dbReference type="InterPro" id="IPR025921">
    <property type="entry name" value="HmuY"/>
</dbReference>
<dbReference type="EMBL" id="JBHLYW010000009">
    <property type="protein sequence ID" value="MFC0078233.1"/>
    <property type="molecule type" value="Genomic_DNA"/>
</dbReference>
<feature type="signal peptide" evidence="1">
    <location>
        <begin position="1"/>
        <end position="28"/>
    </location>
</feature>
<dbReference type="CDD" id="cd12105">
    <property type="entry name" value="HmuY"/>
    <property type="match status" value="1"/>
</dbReference>
<proteinExistence type="predicted"/>
<evidence type="ECO:0000313" key="3">
    <source>
        <dbReference type="Proteomes" id="UP001589734"/>
    </source>
</evidence>
<dbReference type="Proteomes" id="UP001589734">
    <property type="component" value="Unassembled WGS sequence"/>
</dbReference>
<sequence>MKHTHPIFSKWSLLLATALILMASCSNSEDTQEKPLPELAPITVTQSGEYTVKELPGDTLSTMKGKDISDSGGFKPLFYSLEDGRVIPEEYADTDKWDIAFTGIYNSSIWANHGEVIFDNGNKGPGYGSPARGGIYLVIDDAIDAKYYDKTKRRPSQVPISKSLFDEAYNNVKTVPIADNQFLSREYLTLDYFLGSGSGYSFYDFYGSMFPSDPKKAHIVYNLPRTIIIKTAKGNYAKLIIYNTYKGQPNSPTLDDKAPYLTFKYKILKDGTKDFTKI</sequence>